<gene>
    <name evidence="4" type="ORF">COX47_02400</name>
</gene>
<dbReference type="InterPro" id="IPR040198">
    <property type="entry name" value="Fido_containing"/>
</dbReference>
<feature type="binding site" evidence="2">
    <location>
        <begin position="206"/>
        <end position="213"/>
    </location>
    <ligand>
        <name>ATP</name>
        <dbReference type="ChEBI" id="CHEBI:30616"/>
    </ligand>
</feature>
<dbReference type="Pfam" id="PF02661">
    <property type="entry name" value="Fic"/>
    <property type="match status" value="1"/>
</dbReference>
<dbReference type="SUPFAM" id="SSF140931">
    <property type="entry name" value="Fic-like"/>
    <property type="match status" value="1"/>
</dbReference>
<dbReference type="InterPro" id="IPR036388">
    <property type="entry name" value="WH-like_DNA-bd_sf"/>
</dbReference>
<keyword evidence="2" id="KW-0067">ATP-binding</keyword>
<dbReference type="InterPro" id="IPR054760">
    <property type="entry name" value="DIP2311-like_C"/>
</dbReference>
<feature type="binding site" evidence="2">
    <location>
        <begin position="244"/>
        <end position="245"/>
    </location>
    <ligand>
        <name>ATP</name>
        <dbReference type="ChEBI" id="CHEBI:30616"/>
    </ligand>
</feature>
<dbReference type="EMBL" id="PCRE01000034">
    <property type="protein sequence ID" value="PIP14967.1"/>
    <property type="molecule type" value="Genomic_DNA"/>
</dbReference>
<dbReference type="Proteomes" id="UP000231025">
    <property type="component" value="Unassembled WGS sequence"/>
</dbReference>
<dbReference type="Gene3D" id="1.10.10.10">
    <property type="entry name" value="Winged helix-like DNA-binding domain superfamily/Winged helix DNA-binding domain"/>
    <property type="match status" value="1"/>
</dbReference>
<evidence type="ECO:0000259" key="3">
    <source>
        <dbReference type="PROSITE" id="PS51459"/>
    </source>
</evidence>
<reference evidence="4 5" key="1">
    <citation type="submission" date="2017-09" db="EMBL/GenBank/DDBJ databases">
        <title>Depth-based differentiation of microbial function through sediment-hosted aquifers and enrichment of novel symbionts in the deep terrestrial subsurface.</title>
        <authorList>
            <person name="Probst A.J."/>
            <person name="Ladd B."/>
            <person name="Jarett J.K."/>
            <person name="Geller-Mcgrath D.E."/>
            <person name="Sieber C.M."/>
            <person name="Emerson J.B."/>
            <person name="Anantharaman K."/>
            <person name="Thomas B.C."/>
            <person name="Malmstrom R."/>
            <person name="Stieglmeier M."/>
            <person name="Klingl A."/>
            <person name="Woyke T."/>
            <person name="Ryan C.M."/>
            <person name="Banfield J.F."/>
        </authorList>
    </citation>
    <scope>NUCLEOTIDE SEQUENCE [LARGE SCALE GENOMIC DNA]</scope>
    <source>
        <strain evidence="4">CG23_combo_of_CG06-09_8_20_14_all_35_49</strain>
    </source>
</reference>
<evidence type="ECO:0000313" key="5">
    <source>
        <dbReference type="Proteomes" id="UP000231025"/>
    </source>
</evidence>
<dbReference type="SUPFAM" id="SSF46785">
    <property type="entry name" value="Winged helix' DNA-binding domain"/>
    <property type="match status" value="1"/>
</dbReference>
<evidence type="ECO:0000313" key="4">
    <source>
        <dbReference type="EMBL" id="PIP14967.1"/>
    </source>
</evidence>
<dbReference type="PANTHER" id="PTHR13504">
    <property type="entry name" value="FIDO DOMAIN-CONTAINING PROTEIN DDB_G0283145"/>
    <property type="match status" value="1"/>
</dbReference>
<dbReference type="GO" id="GO:0005524">
    <property type="term" value="F:ATP binding"/>
    <property type="evidence" value="ECO:0007669"/>
    <property type="project" value="UniProtKB-KW"/>
</dbReference>
<evidence type="ECO:0000256" key="1">
    <source>
        <dbReference type="PIRSR" id="PIRSR640198-1"/>
    </source>
</evidence>
<sequence length="361" mass="41460">MTDITRFDQRLESLPANILTLIGSIDELKGRWMAGANLHPQILSRLKQSVLITSTGASTRIEGAKLTDSDVEDLMRGISMQKFKDRDVQEVKGYFELLKNVFDSWQSIKLNEGTIKHFHQEILKYVEKDTFHRGQYKATENKVQMVDAKGNIVGTIFDTTPVYLTPIKMQELVEWTIKAIKEQKYHPLLIIANFVVEFLKIHPFRDGNGRISRILTNLLMLQAGYLYMPYISHEKLVEEKKQEYYVALRKTQITLQLNSGQAFKSEKADIVPWLTFFLNIILDQSKQAVELLNADNVEKTLSGKQLSVLEYLQKVKEATPGDIAENTKVARPTVNQVLEKLISIKKIERIGMGRSTRYRIL</sequence>
<proteinExistence type="predicted"/>
<protein>
    <submittedName>
        <fullName evidence="4">Cell filamentation protein Fic</fullName>
    </submittedName>
</protein>
<organism evidence="4 5">
    <name type="scientific">Candidatus Roizmanbacteria bacterium CG23_combo_of_CG06-09_8_20_14_all_35_49</name>
    <dbReference type="NCBI Taxonomy" id="1974863"/>
    <lineage>
        <taxon>Bacteria</taxon>
        <taxon>Candidatus Roizmaniibacteriota</taxon>
    </lineage>
</organism>
<dbReference type="InterPro" id="IPR036390">
    <property type="entry name" value="WH_DNA-bd_sf"/>
</dbReference>
<dbReference type="InterPro" id="IPR003812">
    <property type="entry name" value="Fido"/>
</dbReference>
<dbReference type="PANTHER" id="PTHR13504:SF38">
    <property type="entry name" value="FIDO DOMAIN-CONTAINING PROTEIN"/>
    <property type="match status" value="1"/>
</dbReference>
<keyword evidence="2" id="KW-0547">Nucleotide-binding</keyword>
<dbReference type="InterPro" id="IPR036597">
    <property type="entry name" value="Fido-like_dom_sf"/>
</dbReference>
<dbReference type="Pfam" id="PF22168">
    <property type="entry name" value="DIP2311-like_C"/>
    <property type="match status" value="1"/>
</dbReference>
<dbReference type="AlphaFoldDB" id="A0A2G9Y6W0"/>
<dbReference type="PROSITE" id="PS51459">
    <property type="entry name" value="FIDO"/>
    <property type="match status" value="1"/>
</dbReference>
<accession>A0A2G9Y6W0</accession>
<feature type="domain" description="Fido" evidence="3">
    <location>
        <begin position="110"/>
        <end position="266"/>
    </location>
</feature>
<feature type="active site" evidence="1">
    <location>
        <position position="202"/>
    </location>
</feature>
<name>A0A2G9Y6W0_9BACT</name>
<evidence type="ECO:0000256" key="2">
    <source>
        <dbReference type="PIRSR" id="PIRSR640198-2"/>
    </source>
</evidence>
<dbReference type="Gene3D" id="1.10.3290.10">
    <property type="entry name" value="Fido-like domain"/>
    <property type="match status" value="1"/>
</dbReference>
<comment type="caution">
    <text evidence="4">The sequence shown here is derived from an EMBL/GenBank/DDBJ whole genome shotgun (WGS) entry which is preliminary data.</text>
</comment>